<feature type="compositionally biased region" description="Basic and acidic residues" evidence="1">
    <location>
        <begin position="15"/>
        <end position="31"/>
    </location>
</feature>
<feature type="compositionally biased region" description="Polar residues" evidence="1">
    <location>
        <begin position="73"/>
        <end position="82"/>
    </location>
</feature>
<keyword evidence="3" id="KW-1185">Reference proteome</keyword>
<feature type="region of interest" description="Disordered" evidence="1">
    <location>
        <begin position="73"/>
        <end position="132"/>
    </location>
</feature>
<feature type="compositionally biased region" description="Basic and acidic residues" evidence="1">
    <location>
        <begin position="113"/>
        <end position="122"/>
    </location>
</feature>
<dbReference type="PANTHER" id="PTHR31751:SF7">
    <property type="entry name" value="THAP-TYPE DOMAIN-CONTAINING PROTEIN"/>
    <property type="match status" value="1"/>
</dbReference>
<accession>A0AAW0MKK0</accession>
<gene>
    <name evidence="2" type="ORF">WMY93_031993</name>
</gene>
<dbReference type="EMBL" id="JBBPFD010000703">
    <property type="protein sequence ID" value="KAK7877301.1"/>
    <property type="molecule type" value="Genomic_DNA"/>
</dbReference>
<reference evidence="3" key="1">
    <citation type="submission" date="2024-04" db="EMBL/GenBank/DDBJ databases">
        <title>Salinicola lusitanus LLJ914,a marine bacterium isolated from the Okinawa Trough.</title>
        <authorList>
            <person name="Li J."/>
        </authorList>
    </citation>
    <scope>NUCLEOTIDE SEQUENCE [LARGE SCALE GENOMIC DNA]</scope>
</reference>
<evidence type="ECO:0008006" key="4">
    <source>
        <dbReference type="Google" id="ProtNLM"/>
    </source>
</evidence>
<dbReference type="AlphaFoldDB" id="A0AAW0MKK0"/>
<protein>
    <recommendedName>
        <fullName evidence="4">DDE Tnp4 domain-containing protein</fullName>
    </recommendedName>
</protein>
<comment type="caution">
    <text evidence="2">The sequence shown here is derived from an EMBL/GenBank/DDBJ whole genome shotgun (WGS) entry which is preliminary data.</text>
</comment>
<dbReference type="PANTHER" id="PTHR31751">
    <property type="entry name" value="SI:CH211-108C17.2-RELATED-RELATED"/>
    <property type="match status" value="1"/>
</dbReference>
<organism evidence="2 3">
    <name type="scientific">Mugilogobius chulae</name>
    <name type="common">yellowstripe goby</name>
    <dbReference type="NCBI Taxonomy" id="88201"/>
    <lineage>
        <taxon>Eukaryota</taxon>
        <taxon>Metazoa</taxon>
        <taxon>Chordata</taxon>
        <taxon>Craniata</taxon>
        <taxon>Vertebrata</taxon>
        <taxon>Euteleostomi</taxon>
        <taxon>Actinopterygii</taxon>
        <taxon>Neopterygii</taxon>
        <taxon>Teleostei</taxon>
        <taxon>Neoteleostei</taxon>
        <taxon>Acanthomorphata</taxon>
        <taxon>Gobiaria</taxon>
        <taxon>Gobiiformes</taxon>
        <taxon>Gobioidei</taxon>
        <taxon>Gobiidae</taxon>
        <taxon>Gobionellinae</taxon>
        <taxon>Mugilogobius</taxon>
    </lineage>
</organism>
<proteinExistence type="predicted"/>
<feature type="compositionally biased region" description="Acidic residues" evidence="1">
    <location>
        <begin position="123"/>
        <end position="132"/>
    </location>
</feature>
<feature type="region of interest" description="Disordered" evidence="1">
    <location>
        <begin position="1"/>
        <end position="31"/>
    </location>
</feature>
<evidence type="ECO:0000313" key="3">
    <source>
        <dbReference type="Proteomes" id="UP001460270"/>
    </source>
</evidence>
<name>A0AAW0MKK0_9GOBI</name>
<sequence length="549" mass="62661">MSDTNVPPPSRKRKSVYEVAERRRQDEKDRNQTKVIIGGLFQRWRALKQTKGLKTDAMVAKLLLDSYYNVTSTPLPHTSWTRPPQPPVSTIAKESLLDSSSSSTEEQPFAAQEQHRQSTSRDEEVENINEEDFNSLHNTTVEWDDETWTPEMQTQIESSSEEYETKEYDTYSDDGEDQDYIPPLCLRAGGALKTQFRLENLPQTHVDETVHDDPNDCEVLHDTTPLDTAMAFTEEDQLLDYLHLPIDKCPAKDPVTKEPCNESRPFEVTLKRRCTAVIAEWICPNGHTVWKWSSQRYFKYGMLVGDFMLGVNVLLSGNNFRKVALFFKFMNIGMIDPTTFHKIQDGFCVDNIASFWKSDTEGIINDLKSKEPVVLLGDGRMDSPGHCAEYSTYTMMDNDTKKIVYMYSSDKQKGIYKDSGIKHSLDIWHGAKNLNFLCLQAGRTKECSLLLRWARDITNHFWYCCKTAETYEEFMVCCVLQSLAERFCLQAVCTNIVKGGMDDFAGFQTPRTVSPFLKNAHAQDQPPPSLHLRPQSLVCAHAEAEPVST</sequence>
<evidence type="ECO:0000256" key="1">
    <source>
        <dbReference type="SAM" id="MobiDB-lite"/>
    </source>
</evidence>
<dbReference type="Proteomes" id="UP001460270">
    <property type="component" value="Unassembled WGS sequence"/>
</dbReference>
<evidence type="ECO:0000313" key="2">
    <source>
        <dbReference type="EMBL" id="KAK7877301.1"/>
    </source>
</evidence>